<name>A0A8C5CVM7_GADMO</name>
<dbReference type="Ensembl" id="ENSGMOT00000046923.1">
    <property type="protein sequence ID" value="ENSGMOP00000066651.1"/>
    <property type="gene ID" value="ENSGMOG00000036302.1"/>
</dbReference>
<feature type="compositionally biased region" description="Basic and acidic residues" evidence="1">
    <location>
        <begin position="131"/>
        <end position="140"/>
    </location>
</feature>
<dbReference type="AlphaFoldDB" id="A0A8C5CVM7"/>
<keyword evidence="3" id="KW-1185">Reference proteome</keyword>
<evidence type="ECO:0000313" key="2">
    <source>
        <dbReference type="Ensembl" id="ENSGMOP00000066651.1"/>
    </source>
</evidence>
<reference evidence="2" key="2">
    <citation type="submission" date="2025-09" db="UniProtKB">
        <authorList>
            <consortium name="Ensembl"/>
        </authorList>
    </citation>
    <scope>IDENTIFICATION</scope>
</reference>
<feature type="compositionally biased region" description="Basic and acidic residues" evidence="1">
    <location>
        <begin position="110"/>
        <end position="121"/>
    </location>
</feature>
<sequence>MFSHGDRKTDIFCTCIHQAISTHTYQMHTYTHTYIQTDISAHIHTHTNIETHIHRQIHKHTHTHTHTQTQTIHKHTQQSLMYMSVFGSQDSEPGSKGGLFYSYRNPSPTKPEDLPRGERGEPVSTLAFGTPERRKGSLADVVDSLKQKKMVELTRTEWSCDSDYSGLR</sequence>
<evidence type="ECO:0000256" key="1">
    <source>
        <dbReference type="SAM" id="MobiDB-lite"/>
    </source>
</evidence>
<proteinExistence type="predicted"/>
<reference evidence="2" key="1">
    <citation type="submission" date="2025-08" db="UniProtKB">
        <authorList>
            <consortium name="Ensembl"/>
        </authorList>
    </citation>
    <scope>IDENTIFICATION</scope>
</reference>
<evidence type="ECO:0000313" key="3">
    <source>
        <dbReference type="Proteomes" id="UP000694546"/>
    </source>
</evidence>
<accession>A0A8C5CVM7</accession>
<organism evidence="2 3">
    <name type="scientific">Gadus morhua</name>
    <name type="common">Atlantic cod</name>
    <dbReference type="NCBI Taxonomy" id="8049"/>
    <lineage>
        <taxon>Eukaryota</taxon>
        <taxon>Metazoa</taxon>
        <taxon>Chordata</taxon>
        <taxon>Craniata</taxon>
        <taxon>Vertebrata</taxon>
        <taxon>Euteleostomi</taxon>
        <taxon>Actinopterygii</taxon>
        <taxon>Neopterygii</taxon>
        <taxon>Teleostei</taxon>
        <taxon>Neoteleostei</taxon>
        <taxon>Acanthomorphata</taxon>
        <taxon>Zeiogadaria</taxon>
        <taxon>Gadariae</taxon>
        <taxon>Gadiformes</taxon>
        <taxon>Gadoidei</taxon>
        <taxon>Gadidae</taxon>
        <taxon>Gadus</taxon>
    </lineage>
</organism>
<dbReference type="Proteomes" id="UP000694546">
    <property type="component" value="Chromosome 9"/>
</dbReference>
<feature type="region of interest" description="Disordered" evidence="1">
    <location>
        <begin position="87"/>
        <end position="140"/>
    </location>
</feature>
<dbReference type="GeneTree" id="ENSGT01030000235062"/>
<protein>
    <submittedName>
        <fullName evidence="2">Uncharacterized protein</fullName>
    </submittedName>
</protein>